<dbReference type="KEGG" id="dle:111168314"/>
<reference evidence="2" key="1">
    <citation type="submission" date="2025-08" db="UniProtKB">
        <authorList>
            <consortium name="RefSeq"/>
        </authorList>
    </citation>
    <scope>IDENTIFICATION</scope>
    <source>
        <tissue evidence="2">Blood</tissue>
    </source>
</reference>
<organism evidence="1 2">
    <name type="scientific">Delphinapterus leucas</name>
    <name type="common">Beluga whale</name>
    <dbReference type="NCBI Taxonomy" id="9749"/>
    <lineage>
        <taxon>Eukaryota</taxon>
        <taxon>Metazoa</taxon>
        <taxon>Chordata</taxon>
        <taxon>Craniata</taxon>
        <taxon>Vertebrata</taxon>
        <taxon>Euteleostomi</taxon>
        <taxon>Mammalia</taxon>
        <taxon>Eutheria</taxon>
        <taxon>Laurasiatheria</taxon>
        <taxon>Artiodactyla</taxon>
        <taxon>Whippomorpha</taxon>
        <taxon>Cetacea</taxon>
        <taxon>Odontoceti</taxon>
        <taxon>Monodontidae</taxon>
        <taxon>Delphinapterus</taxon>
    </lineage>
</organism>
<dbReference type="GeneID" id="111168314"/>
<accession>A0A2Y9M9F5</accession>
<name>A0A2Y9M9F5_DELLE</name>
<gene>
    <name evidence="2" type="primary">LOC111168314</name>
</gene>
<dbReference type="InParanoid" id="A0A2Y9M9F5"/>
<keyword evidence="1" id="KW-1185">Reference proteome</keyword>
<dbReference type="RefSeq" id="XP_022417676.1">
    <property type="nucleotide sequence ID" value="XM_022561968.1"/>
</dbReference>
<proteinExistence type="predicted"/>
<evidence type="ECO:0000313" key="1">
    <source>
        <dbReference type="Proteomes" id="UP000248483"/>
    </source>
</evidence>
<dbReference type="AlphaFoldDB" id="A0A2Y9M9F5"/>
<protein>
    <submittedName>
        <fullName evidence="2">Uncharacterized protein LOC111168314</fullName>
    </submittedName>
</protein>
<sequence length="107" mass="12431">MRQCIARDLLTLTHLSEGIRVEFYISTFKVLCYLKHNLQGENFRVTQRDHGKITNKSITETEGSLIYTFNNSPTKVEEMCYVSKDIYSKEHSYTLKLGRDSGTCKQE</sequence>
<dbReference type="Proteomes" id="UP000248483">
    <property type="component" value="Unplaced"/>
</dbReference>
<evidence type="ECO:0000313" key="2">
    <source>
        <dbReference type="RefSeq" id="XP_022417676.1"/>
    </source>
</evidence>